<dbReference type="Proteomes" id="UP001596328">
    <property type="component" value="Unassembled WGS sequence"/>
</dbReference>
<evidence type="ECO:0000313" key="1">
    <source>
        <dbReference type="EMBL" id="MFC6726198.1"/>
    </source>
</evidence>
<accession>A0ABD5S4T7</accession>
<protein>
    <recommendedName>
        <fullName evidence="3">ATP-binding protein</fullName>
    </recommendedName>
</protein>
<evidence type="ECO:0000313" key="2">
    <source>
        <dbReference type="Proteomes" id="UP001596328"/>
    </source>
</evidence>
<sequence>MTETPLRHSSGVGLWLVSWVVERGGGVSRAVGERHTEGWSP</sequence>
<dbReference type="AlphaFoldDB" id="A0ABD5S4T7"/>
<reference evidence="1 2" key="1">
    <citation type="journal article" date="2019" name="Int. J. Syst. Evol. Microbiol.">
        <title>The Global Catalogue of Microorganisms (GCM) 10K type strain sequencing project: providing services to taxonomists for standard genome sequencing and annotation.</title>
        <authorList>
            <consortium name="The Broad Institute Genomics Platform"/>
            <consortium name="The Broad Institute Genome Sequencing Center for Infectious Disease"/>
            <person name="Wu L."/>
            <person name="Ma J."/>
        </authorList>
    </citation>
    <scope>NUCLEOTIDE SEQUENCE [LARGE SCALE GENOMIC DNA]</scope>
    <source>
        <strain evidence="1 2">NBRC 111368</strain>
    </source>
</reference>
<proteinExistence type="predicted"/>
<organism evidence="1 2">
    <name type="scientific">Halobium palmae</name>
    <dbReference type="NCBI Taxonomy" id="1776492"/>
    <lineage>
        <taxon>Archaea</taxon>
        <taxon>Methanobacteriati</taxon>
        <taxon>Methanobacteriota</taxon>
        <taxon>Stenosarchaea group</taxon>
        <taxon>Halobacteria</taxon>
        <taxon>Halobacteriales</taxon>
        <taxon>Haloferacaceae</taxon>
        <taxon>Halobium</taxon>
    </lineage>
</organism>
<dbReference type="EMBL" id="JBHSWU010000948">
    <property type="protein sequence ID" value="MFC6726198.1"/>
    <property type="molecule type" value="Genomic_DNA"/>
</dbReference>
<evidence type="ECO:0008006" key="3">
    <source>
        <dbReference type="Google" id="ProtNLM"/>
    </source>
</evidence>
<keyword evidence="2" id="KW-1185">Reference proteome</keyword>
<name>A0ABD5S4T7_9EURY</name>
<comment type="caution">
    <text evidence="1">The sequence shown here is derived from an EMBL/GenBank/DDBJ whole genome shotgun (WGS) entry which is preliminary data.</text>
</comment>
<gene>
    <name evidence="1" type="ORF">ACFQE1_17870</name>
</gene>